<evidence type="ECO:0008006" key="3">
    <source>
        <dbReference type="Google" id="ProtNLM"/>
    </source>
</evidence>
<evidence type="ECO:0000313" key="1">
    <source>
        <dbReference type="EMBL" id="RCJ26180.1"/>
    </source>
</evidence>
<dbReference type="AlphaFoldDB" id="A0A367QQU8"/>
<comment type="caution">
    <text evidence="1">The sequence shown here is derived from an EMBL/GenBank/DDBJ whole genome shotgun (WGS) entry which is preliminary data.</text>
</comment>
<accession>A0A367QQU8</accession>
<gene>
    <name evidence="1" type="ORF">A6770_26570</name>
</gene>
<proteinExistence type="predicted"/>
<sequence length="534" mass="61356">MRDIGLMGESFFQVWCSSVGLIANSSRIDKTGWDFFVEFPCKQKVGIPEDMLPAPIECKIQVKSTDKRDRKLPIAVSNLNRLVKAQMPTFFCFIEFDNKDEPQAAYLVHVGKEIIEKTLKRIRELESQGNSNQLNKHKITIHYCDNDRLADTTGTSLKLAIEKYIPDTIEKYIEEKNKLLKTLGFEDGIARCTITVSGDDPIKDLVDMTLGLRKEVYMDKSISYHSRFGILSNNSFMNYEGGILSIQTKPSQIKVKFKEYAFSSGITFNAEMYTSPFFKFVPEEYIKLRIKSRLFDLLIEPFNKKISWSFHTSYDERSPLEELRNLFKIFNISQKSSSPLIVEIESEDLPSSKILELQPEDFSPFLPKLIIGNEVYECYKIIYPIAEIAVSICQKSYLSEDTVLVSIEDLIRLSMSLDTFHQILYAVPETVQFELTLEGEEYQQNTKAVCIFSTKTNIGNHNISCFCGIVGYLTLIDQNQYRLINDDVADSMIIGEPLVLIETEVIDQEIFNKKFDEFETELQKKGLLVLRLES</sequence>
<protein>
    <recommendedName>
        <fullName evidence="3">DUF4365 domain-containing protein</fullName>
    </recommendedName>
</protein>
<organism evidence="1 2">
    <name type="scientific">Nostoc minutum NIES-26</name>
    <dbReference type="NCBI Taxonomy" id="1844469"/>
    <lineage>
        <taxon>Bacteria</taxon>
        <taxon>Bacillati</taxon>
        <taxon>Cyanobacteriota</taxon>
        <taxon>Cyanophyceae</taxon>
        <taxon>Nostocales</taxon>
        <taxon>Nostocaceae</taxon>
        <taxon>Nostoc</taxon>
    </lineage>
</organism>
<dbReference type="Proteomes" id="UP000252107">
    <property type="component" value="Unassembled WGS sequence"/>
</dbReference>
<dbReference type="EMBL" id="LXQD01000309">
    <property type="protein sequence ID" value="RCJ26180.1"/>
    <property type="molecule type" value="Genomic_DNA"/>
</dbReference>
<reference evidence="1" key="1">
    <citation type="submission" date="2016-04" db="EMBL/GenBank/DDBJ databases">
        <authorList>
            <person name="Tabuchi Yagui T.R."/>
        </authorList>
    </citation>
    <scope>NUCLEOTIDE SEQUENCE [LARGE SCALE GENOMIC DNA]</scope>
    <source>
        <strain evidence="1">NIES-26</strain>
    </source>
</reference>
<evidence type="ECO:0000313" key="2">
    <source>
        <dbReference type="Proteomes" id="UP000252107"/>
    </source>
</evidence>
<name>A0A367QQU8_9NOSO</name>
<keyword evidence="2" id="KW-1185">Reference proteome</keyword>